<dbReference type="CDD" id="cd14341">
    <property type="entry name" value="UBA_MELK"/>
    <property type="match status" value="1"/>
</dbReference>
<name>A0A8J6LDE3_TENMO</name>
<evidence type="ECO:0000256" key="2">
    <source>
        <dbReference type="ARBA" id="ARBA00005891"/>
    </source>
</evidence>
<evidence type="ECO:0000256" key="14">
    <source>
        <dbReference type="ARBA" id="ARBA00047899"/>
    </source>
</evidence>
<evidence type="ECO:0000256" key="17">
    <source>
        <dbReference type="PROSITE-ProRule" id="PRU10141"/>
    </source>
</evidence>
<dbReference type="GO" id="GO:0005524">
    <property type="term" value="F:ATP binding"/>
    <property type="evidence" value="ECO:0007669"/>
    <property type="project" value="UniProtKB-UniRule"/>
</dbReference>
<keyword evidence="7" id="KW-0489">Methyltransferase</keyword>
<keyword evidence="10" id="KW-0418">Kinase</keyword>
<evidence type="ECO:0000256" key="11">
    <source>
        <dbReference type="ARBA" id="ARBA00022840"/>
    </source>
</evidence>
<reference evidence="19" key="1">
    <citation type="journal article" date="2020" name="J Insects Food Feed">
        <title>The yellow mealworm (Tenebrio molitor) genome: a resource for the emerging insects as food and feed industry.</title>
        <authorList>
            <person name="Eriksson T."/>
            <person name="Andere A."/>
            <person name="Kelstrup H."/>
            <person name="Emery V."/>
            <person name="Picard C."/>
        </authorList>
    </citation>
    <scope>NUCLEOTIDE SEQUENCE</scope>
    <source>
        <strain evidence="19">Stoneville</strain>
        <tissue evidence="19">Whole head</tissue>
    </source>
</reference>
<dbReference type="PROSITE" id="PS00107">
    <property type="entry name" value="PROTEIN_KINASE_ATP"/>
    <property type="match status" value="1"/>
</dbReference>
<dbReference type="GO" id="GO:0032981">
    <property type="term" value="P:mitochondrial respiratory chain complex I assembly"/>
    <property type="evidence" value="ECO:0007669"/>
    <property type="project" value="TreeGrafter"/>
</dbReference>
<dbReference type="InterPro" id="IPR003788">
    <property type="entry name" value="NDUFAF7"/>
</dbReference>
<dbReference type="Gene3D" id="3.40.50.12710">
    <property type="match status" value="1"/>
</dbReference>
<organism evidence="19 20">
    <name type="scientific">Tenebrio molitor</name>
    <name type="common">Yellow mealworm beetle</name>
    <dbReference type="NCBI Taxonomy" id="7067"/>
    <lineage>
        <taxon>Eukaryota</taxon>
        <taxon>Metazoa</taxon>
        <taxon>Ecdysozoa</taxon>
        <taxon>Arthropoda</taxon>
        <taxon>Hexapoda</taxon>
        <taxon>Insecta</taxon>
        <taxon>Pterygota</taxon>
        <taxon>Neoptera</taxon>
        <taxon>Endopterygota</taxon>
        <taxon>Coleoptera</taxon>
        <taxon>Polyphaga</taxon>
        <taxon>Cucujiformia</taxon>
        <taxon>Tenebrionidae</taxon>
        <taxon>Tenebrio</taxon>
    </lineage>
</organism>
<dbReference type="InterPro" id="IPR008271">
    <property type="entry name" value="Ser/Thr_kinase_AS"/>
</dbReference>
<dbReference type="PANTHER" id="PTHR12049:SF7">
    <property type="entry name" value="PROTEIN ARGININE METHYLTRANSFERASE NDUFAF7, MITOCHONDRIAL"/>
    <property type="match status" value="1"/>
</dbReference>
<dbReference type="EMBL" id="JABDTM020028489">
    <property type="protein sequence ID" value="KAH0808851.1"/>
    <property type="molecule type" value="Genomic_DNA"/>
</dbReference>
<sequence length="1099" mass="124776">MLRTRTWLPLAKNLRFYYTVKTGQTTKDPHQVSKQIYSRIKATGPITVADYMKEVLISPTGGYYMHRDVFGESGDFITSPELNQMFGEMVAIWFLNEWSKVGSPKPLQIVELGPGRGTLSQDLLRIFDHFGALQSASLHLVETENIIDPTSVIYRQGISHEGIPVKWYRQFDDVPDMFTLLVAHEFFDALPVHKYQKTDDGYREVLVDVDSNKEHSFRYVVARDETPTSKLFIKPTEKREHLEVSPESLILCKKISEKLEMNGGLALIADYGHSGTGTDTFRAFKKHKLHDPLVEPGTADLTADVDFNELKRCATEAGGVIAFGPITQRDFLLKMGIEHRYKALEANAKPEQLEGLKYGFRMMTDKDQMGERFKFLALDPNEDTEWNDALRAKGIIPPKKEKEITEDQIVSMLEQTIEEKTTSGKELSKLDLDELDELEDSEDEAVLLEYRQKRIAELKALSERAKFGTVGEISAQDYVQEVNKAGEGIWVVLHLYRQGIPLCALINEHMKQLAAKFPTVKFIKSISTTCIPNYPDKNLPTIFVYFEGALKTQIVGPLEFRGPNLTQDEFEFLIGKTGAIETTIKEDPRPAIKDKMFADLAREGEMVRYHELKGLYDVEKTIGCGGFAKVKLATHIATGEKVAIKIMNKTGLGDDLPRVKLELKALKSFSHQHICKLYQVIETETHFFIVIEYCSGGELFDHIVERNRLTESESRMFFRQIVSGVAYLHSLGYAHRDLKPENVLLDKDQNLKLIDFGLCARPEGGMESPLFTSCGSPTYAAPELVLGKQYRGPEVDVWAMGVLLYALLVGALPFDDVNIDGLYKKILHNEMHPQKNQIRLLMKFLLKTLLTRSIVNSYSSGATRVLSLLGIVGLKWRATYILFPGSELVSCDTVKSFAAQAKIIRSTTRQAKIKGVEFCSGASEKQSTNGRYEEPRFLSQESRRLIRSMLQVDPEKRIAVVELLSHPWLTLGILDPVDYSSMDLRKCDNDCVNVMAAYYETSPERMWRHLKKWKYDYHTATYFLLLSRKKKGASLRMNALPGQIYLKMRLDETPVKKPQPKPLTIIQGKDLKCKSPVTTPYYDCEADTRNSWNRSNPPP</sequence>
<protein>
    <recommendedName>
        <fullName evidence="13">Protein midA homolog</fullName>
        <ecNumber evidence="4">2.1.1.320</ecNumber>
        <ecNumber evidence="5">2.7.11.1</ecNumber>
    </recommendedName>
</protein>
<evidence type="ECO:0000256" key="1">
    <source>
        <dbReference type="ARBA" id="ARBA00004173"/>
    </source>
</evidence>
<comment type="catalytic activity">
    <reaction evidence="14">
        <text>L-threonyl-[protein] + ATP = O-phospho-L-threonyl-[protein] + ADP + H(+)</text>
        <dbReference type="Rhea" id="RHEA:46608"/>
        <dbReference type="Rhea" id="RHEA-COMP:11060"/>
        <dbReference type="Rhea" id="RHEA-COMP:11605"/>
        <dbReference type="ChEBI" id="CHEBI:15378"/>
        <dbReference type="ChEBI" id="CHEBI:30013"/>
        <dbReference type="ChEBI" id="CHEBI:30616"/>
        <dbReference type="ChEBI" id="CHEBI:61977"/>
        <dbReference type="ChEBI" id="CHEBI:456216"/>
        <dbReference type="EC" id="2.7.11.1"/>
    </reaction>
</comment>
<comment type="subcellular location">
    <subcellularLocation>
        <location evidence="1">Mitochondrion</location>
    </subcellularLocation>
</comment>
<evidence type="ECO:0000256" key="8">
    <source>
        <dbReference type="ARBA" id="ARBA00022679"/>
    </source>
</evidence>
<evidence type="ECO:0000256" key="9">
    <source>
        <dbReference type="ARBA" id="ARBA00022741"/>
    </source>
</evidence>
<dbReference type="InterPro" id="IPR024253">
    <property type="entry name" value="Phosducin_thioredoxin-like_dom"/>
</dbReference>
<dbReference type="AlphaFoldDB" id="A0A8J6LDE3"/>
<keyword evidence="8" id="KW-0808">Transferase</keyword>
<evidence type="ECO:0000256" key="10">
    <source>
        <dbReference type="ARBA" id="ARBA00022777"/>
    </source>
</evidence>
<feature type="domain" description="Protein kinase" evidence="18">
    <location>
        <begin position="616"/>
        <end position="969"/>
    </location>
</feature>
<dbReference type="InterPro" id="IPR048637">
    <property type="entry name" value="MELK_UBA"/>
</dbReference>
<comment type="similarity">
    <text evidence="2">Belongs to the NDUFAF7 family.</text>
</comment>
<evidence type="ECO:0000256" key="5">
    <source>
        <dbReference type="ARBA" id="ARBA00012513"/>
    </source>
</evidence>
<dbReference type="EC" id="2.1.1.320" evidence="4"/>
<dbReference type="FunFam" id="3.30.200.20:FF:000003">
    <property type="entry name" value="Non-specific serine/threonine protein kinase"/>
    <property type="match status" value="1"/>
</dbReference>
<keyword evidence="9 17" id="KW-0547">Nucleotide-binding</keyword>
<dbReference type="Pfam" id="PF00069">
    <property type="entry name" value="Pkinase"/>
    <property type="match status" value="1"/>
</dbReference>
<feature type="binding site" evidence="17">
    <location>
        <position position="645"/>
    </location>
    <ligand>
        <name>ATP</name>
        <dbReference type="ChEBI" id="CHEBI:30616"/>
    </ligand>
</feature>
<dbReference type="GO" id="GO:0032259">
    <property type="term" value="P:methylation"/>
    <property type="evidence" value="ECO:0007669"/>
    <property type="project" value="UniProtKB-KW"/>
</dbReference>
<dbReference type="InterPro" id="IPR036249">
    <property type="entry name" value="Thioredoxin-like_sf"/>
</dbReference>
<dbReference type="Gene3D" id="3.40.30.10">
    <property type="entry name" value="Glutaredoxin"/>
    <property type="match status" value="1"/>
</dbReference>
<dbReference type="InterPro" id="IPR000719">
    <property type="entry name" value="Prot_kinase_dom"/>
</dbReference>
<dbReference type="PANTHER" id="PTHR12049">
    <property type="entry name" value="PROTEIN ARGININE METHYLTRANSFERASE NDUFAF7, MITOCHONDRIAL"/>
    <property type="match status" value="1"/>
</dbReference>
<evidence type="ECO:0000256" key="16">
    <source>
        <dbReference type="ARBA" id="ARBA00048679"/>
    </source>
</evidence>
<keyword evidence="20" id="KW-1185">Reference proteome</keyword>
<dbReference type="Pfam" id="PF02636">
    <property type="entry name" value="Methyltransf_28"/>
    <property type="match status" value="1"/>
</dbReference>
<dbReference type="SUPFAM" id="SSF52833">
    <property type="entry name" value="Thioredoxin-like"/>
    <property type="match status" value="1"/>
</dbReference>
<evidence type="ECO:0000256" key="6">
    <source>
        <dbReference type="ARBA" id="ARBA00022527"/>
    </source>
</evidence>
<dbReference type="GO" id="GO:0004674">
    <property type="term" value="F:protein serine/threonine kinase activity"/>
    <property type="evidence" value="ECO:0007669"/>
    <property type="project" value="UniProtKB-KW"/>
</dbReference>
<dbReference type="SUPFAM" id="SSF56112">
    <property type="entry name" value="Protein kinase-like (PK-like)"/>
    <property type="match status" value="1"/>
</dbReference>
<comment type="catalytic activity">
    <reaction evidence="15">
        <text>L-arginyl-[protein] + 2 S-adenosyl-L-methionine = N(omega),N(omega)'-dimethyl-L-arginyl-[protein] + 2 S-adenosyl-L-homocysteine + 2 H(+)</text>
        <dbReference type="Rhea" id="RHEA:48108"/>
        <dbReference type="Rhea" id="RHEA-COMP:10532"/>
        <dbReference type="Rhea" id="RHEA-COMP:11992"/>
        <dbReference type="ChEBI" id="CHEBI:15378"/>
        <dbReference type="ChEBI" id="CHEBI:29965"/>
        <dbReference type="ChEBI" id="CHEBI:57856"/>
        <dbReference type="ChEBI" id="CHEBI:59789"/>
        <dbReference type="ChEBI" id="CHEBI:88221"/>
        <dbReference type="EC" id="2.1.1.320"/>
    </reaction>
</comment>
<comment type="catalytic activity">
    <reaction evidence="16">
        <text>L-seryl-[protein] + ATP = O-phospho-L-seryl-[protein] + ADP + H(+)</text>
        <dbReference type="Rhea" id="RHEA:17989"/>
        <dbReference type="Rhea" id="RHEA-COMP:9863"/>
        <dbReference type="Rhea" id="RHEA-COMP:11604"/>
        <dbReference type="ChEBI" id="CHEBI:15378"/>
        <dbReference type="ChEBI" id="CHEBI:29999"/>
        <dbReference type="ChEBI" id="CHEBI:30616"/>
        <dbReference type="ChEBI" id="CHEBI:83421"/>
        <dbReference type="ChEBI" id="CHEBI:456216"/>
        <dbReference type="EC" id="2.7.11.1"/>
    </reaction>
</comment>
<evidence type="ECO:0000313" key="19">
    <source>
        <dbReference type="EMBL" id="KAH0808851.1"/>
    </source>
</evidence>
<keyword evidence="6" id="KW-0723">Serine/threonine-protein kinase</keyword>
<evidence type="ECO:0000256" key="13">
    <source>
        <dbReference type="ARBA" id="ARBA00030400"/>
    </source>
</evidence>
<dbReference type="SMART" id="SM00220">
    <property type="entry name" value="S_TKc"/>
    <property type="match status" value="1"/>
</dbReference>
<reference evidence="19" key="2">
    <citation type="submission" date="2021-08" db="EMBL/GenBank/DDBJ databases">
        <authorList>
            <person name="Eriksson T."/>
        </authorList>
    </citation>
    <scope>NUCLEOTIDE SEQUENCE</scope>
    <source>
        <strain evidence="19">Stoneville</strain>
        <tissue evidence="19">Whole head</tissue>
    </source>
</reference>
<dbReference type="FunFam" id="1.10.510.10:FF:000271">
    <property type="entry name" value="Non-specific serine/threonine protein kinase"/>
    <property type="match status" value="1"/>
</dbReference>
<dbReference type="Pfam" id="PF21594">
    <property type="entry name" value="UBA_MELK"/>
    <property type="match status" value="1"/>
</dbReference>
<dbReference type="EC" id="2.7.11.1" evidence="5"/>
<dbReference type="Gene3D" id="1.10.510.10">
    <property type="entry name" value="Transferase(Phosphotransferase) domain 1"/>
    <property type="match status" value="2"/>
</dbReference>
<dbReference type="InterPro" id="IPR011009">
    <property type="entry name" value="Kinase-like_dom_sf"/>
</dbReference>
<evidence type="ECO:0000256" key="4">
    <source>
        <dbReference type="ARBA" id="ARBA00011935"/>
    </source>
</evidence>
<dbReference type="PROSITE" id="PS50011">
    <property type="entry name" value="PROTEIN_KINASE_DOM"/>
    <property type="match status" value="1"/>
</dbReference>
<dbReference type="Proteomes" id="UP000719412">
    <property type="component" value="Unassembled WGS sequence"/>
</dbReference>
<gene>
    <name evidence="19" type="ORF">GEV33_013937</name>
</gene>
<evidence type="ECO:0000256" key="3">
    <source>
        <dbReference type="ARBA" id="ARBA00009686"/>
    </source>
</evidence>
<evidence type="ECO:0000256" key="15">
    <source>
        <dbReference type="ARBA" id="ARBA00048612"/>
    </source>
</evidence>
<evidence type="ECO:0000256" key="12">
    <source>
        <dbReference type="ARBA" id="ARBA00023128"/>
    </source>
</evidence>
<dbReference type="CDD" id="cd02988">
    <property type="entry name" value="Phd_like_VIAF"/>
    <property type="match status" value="1"/>
</dbReference>
<dbReference type="Pfam" id="PF02114">
    <property type="entry name" value="Phosducin"/>
    <property type="match status" value="1"/>
</dbReference>
<accession>A0A8J6LDE3</accession>
<dbReference type="PROSITE" id="PS00108">
    <property type="entry name" value="PROTEIN_KINASE_ST"/>
    <property type="match status" value="1"/>
</dbReference>
<keyword evidence="12" id="KW-0496">Mitochondrion</keyword>
<dbReference type="InterPro" id="IPR029063">
    <property type="entry name" value="SAM-dependent_MTases_sf"/>
</dbReference>
<evidence type="ECO:0000313" key="20">
    <source>
        <dbReference type="Proteomes" id="UP000719412"/>
    </source>
</evidence>
<comment type="caution">
    <text evidence="19">The sequence shown here is derived from an EMBL/GenBank/DDBJ whole genome shotgun (WGS) entry which is preliminary data.</text>
</comment>
<dbReference type="GO" id="GO:0035243">
    <property type="term" value="F:protein-arginine omega-N symmetric methyltransferase activity"/>
    <property type="evidence" value="ECO:0007669"/>
    <property type="project" value="UniProtKB-EC"/>
</dbReference>
<evidence type="ECO:0000259" key="18">
    <source>
        <dbReference type="PROSITE" id="PS50011"/>
    </source>
</evidence>
<dbReference type="SUPFAM" id="SSF53335">
    <property type="entry name" value="S-adenosyl-L-methionine-dependent methyltransferases"/>
    <property type="match status" value="1"/>
</dbReference>
<evidence type="ECO:0000256" key="7">
    <source>
        <dbReference type="ARBA" id="ARBA00022603"/>
    </source>
</evidence>
<dbReference type="InterPro" id="IPR017441">
    <property type="entry name" value="Protein_kinase_ATP_BS"/>
</dbReference>
<dbReference type="GO" id="GO:0005739">
    <property type="term" value="C:mitochondrion"/>
    <property type="evidence" value="ECO:0007669"/>
    <property type="project" value="UniProtKB-SubCell"/>
</dbReference>
<dbReference type="InterPro" id="IPR038375">
    <property type="entry name" value="NDUFAF7_sf"/>
</dbReference>
<comment type="similarity">
    <text evidence="3">Belongs to the phosducin family.</text>
</comment>
<proteinExistence type="inferred from homology"/>
<keyword evidence="11 17" id="KW-0067">ATP-binding</keyword>